<evidence type="ECO:0000256" key="3">
    <source>
        <dbReference type="SAM" id="SignalP"/>
    </source>
</evidence>
<dbReference type="GO" id="GO:0003729">
    <property type="term" value="F:mRNA binding"/>
    <property type="evidence" value="ECO:0007669"/>
    <property type="project" value="TreeGrafter"/>
</dbReference>
<dbReference type="VEuPathDB" id="FungiDB:An02g06060"/>
<feature type="compositionally biased region" description="Polar residues" evidence="2">
    <location>
        <begin position="170"/>
        <end position="182"/>
    </location>
</feature>
<accession>A0A100I5W7</accession>
<dbReference type="GO" id="GO:0000398">
    <property type="term" value="P:mRNA splicing, via spliceosome"/>
    <property type="evidence" value="ECO:0007669"/>
    <property type="project" value="TreeGrafter"/>
</dbReference>
<dbReference type="GO" id="GO:0010494">
    <property type="term" value="C:cytoplasmic stress granule"/>
    <property type="evidence" value="ECO:0007669"/>
    <property type="project" value="TreeGrafter"/>
</dbReference>
<name>A0A100I5W7_ASPNG</name>
<dbReference type="VEuPathDB" id="FungiDB:M747DRAFT_337227"/>
<feature type="region of interest" description="Disordered" evidence="2">
    <location>
        <begin position="448"/>
        <end position="478"/>
    </location>
</feature>
<dbReference type="VEuPathDB" id="FungiDB:ATCC64974_57770"/>
<organism evidence="4 5">
    <name type="scientific">Aspergillus niger</name>
    <dbReference type="NCBI Taxonomy" id="5061"/>
    <lineage>
        <taxon>Eukaryota</taxon>
        <taxon>Fungi</taxon>
        <taxon>Dikarya</taxon>
        <taxon>Ascomycota</taxon>
        <taxon>Pezizomycotina</taxon>
        <taxon>Eurotiomycetes</taxon>
        <taxon>Eurotiomycetidae</taxon>
        <taxon>Eurotiales</taxon>
        <taxon>Aspergillaceae</taxon>
        <taxon>Aspergillus</taxon>
        <taxon>Aspergillus subgen. Circumdati</taxon>
    </lineage>
</organism>
<keyword evidence="3" id="KW-0732">Signal</keyword>
<feature type="chain" id="PRO_5007087176" description="RRM domain-containing protein" evidence="3">
    <location>
        <begin position="26"/>
        <end position="478"/>
    </location>
</feature>
<dbReference type="CDD" id="cd12261">
    <property type="entry name" value="RRM1_3_MRN1"/>
    <property type="match status" value="1"/>
</dbReference>
<keyword evidence="1" id="KW-0694">RNA-binding</keyword>
<dbReference type="Gene3D" id="3.30.70.330">
    <property type="match status" value="2"/>
</dbReference>
<dbReference type="InterPro" id="IPR039171">
    <property type="entry name" value="Cwc2/Slt11"/>
</dbReference>
<feature type="region of interest" description="Disordered" evidence="2">
    <location>
        <begin position="170"/>
        <end position="201"/>
    </location>
</feature>
<reference evidence="5" key="1">
    <citation type="journal article" date="2016" name="Genome Announc.">
        <title>Draft genome sequence of Aspergillus niger strain An76.</title>
        <authorList>
            <person name="Gong W."/>
            <person name="Cheng Z."/>
            <person name="Zhang H."/>
            <person name="Liu L."/>
            <person name="Gao P."/>
            <person name="Wang L."/>
        </authorList>
    </citation>
    <scope>NUCLEOTIDE SEQUENCE [LARGE SCALE GENOMIC DNA]</scope>
    <source>
        <strain evidence="5">An76</strain>
    </source>
</reference>
<dbReference type="OrthoDB" id="2935572at2759"/>
<feature type="signal peptide" evidence="3">
    <location>
        <begin position="1"/>
        <end position="25"/>
    </location>
</feature>
<dbReference type="AlphaFoldDB" id="A0A100I5W7"/>
<dbReference type="PANTHER" id="PTHR14089">
    <property type="entry name" value="PRE-MRNA-SPLICING FACTOR RBM22"/>
    <property type="match status" value="1"/>
</dbReference>
<evidence type="ECO:0000256" key="1">
    <source>
        <dbReference type="ARBA" id="ARBA00022884"/>
    </source>
</evidence>
<evidence type="ECO:0000256" key="2">
    <source>
        <dbReference type="SAM" id="MobiDB-lite"/>
    </source>
</evidence>
<dbReference type="EMBL" id="BCMY01000001">
    <property type="protein sequence ID" value="GAQ34496.1"/>
    <property type="molecule type" value="Genomic_DNA"/>
</dbReference>
<dbReference type="InterPro" id="IPR035979">
    <property type="entry name" value="RBD_domain_sf"/>
</dbReference>
<dbReference type="SUPFAM" id="SSF54928">
    <property type="entry name" value="RNA-binding domain, RBD"/>
    <property type="match status" value="1"/>
</dbReference>
<feature type="region of interest" description="Disordered" evidence="2">
    <location>
        <begin position="217"/>
        <end position="253"/>
    </location>
</feature>
<evidence type="ECO:0000313" key="5">
    <source>
        <dbReference type="Proteomes" id="UP000068243"/>
    </source>
</evidence>
<sequence>MQCRCARLPLSCAGWWLVAVGRTSAALGICDAKTTQTLQDGEGTDAAHAILIALPHGVPRCLPVRAPLKSVSAQCLLLQVSLVSFAVVKLLADCLIFTKITPYPDSRTMASSTSFTGHPNSYMPRSNFRAIEVPRQTQKPSPSPARNMIVCSKIRNILVLIYGAAQQPCHQTSRENSSQSPAKSHAAFENKAPPGCHEHLDVKVHDPDEFAIGEDEDEDEDALLDSHDSENKDDYDESSRSAGSSPTPSAQRTVLIRNLPDRITHRDIVAAIKGGALLHIYLRAREHMASVSFVEEAAAREFFRTAKTYGLVVAGKRVEVGWNDRQFYLPPYVRAKIDNGASRNLVVYNVQPNVTEWVIRKDLDHIHNLIVISVQFKNGNAYISTNSVHNALFARSCMMSRFTYKGMKIGFYPDECLGTPGKYPKKEPQAPAKKTGSVPNRFQLLSLDGADDEDDHTSHDGLGRMNNGMRWADNSVTA</sequence>
<evidence type="ECO:0000313" key="4">
    <source>
        <dbReference type="EMBL" id="GAQ34496.1"/>
    </source>
</evidence>
<dbReference type="Proteomes" id="UP000068243">
    <property type="component" value="Unassembled WGS sequence"/>
</dbReference>
<proteinExistence type="predicted"/>
<dbReference type="InterPro" id="IPR012677">
    <property type="entry name" value="Nucleotide-bd_a/b_plait_sf"/>
</dbReference>
<evidence type="ECO:0008006" key="6">
    <source>
        <dbReference type="Google" id="ProtNLM"/>
    </source>
</evidence>
<dbReference type="VEuPathDB" id="FungiDB:ASPNIDRAFT2_1174895"/>
<protein>
    <recommendedName>
        <fullName evidence="6">RRM domain-containing protein</fullName>
    </recommendedName>
</protein>
<gene>
    <name evidence="4" type="ORF">ABL_00726</name>
</gene>
<dbReference type="PANTHER" id="PTHR14089:SF14">
    <property type="entry name" value="RRM DOMAIN-CONTAINING PROTEIN"/>
    <property type="match status" value="1"/>
</dbReference>
<comment type="caution">
    <text evidence="4">The sequence shown here is derived from an EMBL/GenBank/DDBJ whole genome shotgun (WGS) entry which is preliminary data.</text>
</comment>
<feature type="compositionally biased region" description="Low complexity" evidence="2">
    <location>
        <begin position="240"/>
        <end position="250"/>
    </location>
</feature>